<feature type="transmembrane region" description="Helical" evidence="7">
    <location>
        <begin position="343"/>
        <end position="365"/>
    </location>
</feature>
<keyword evidence="5 7" id="KW-1133">Transmembrane helix</keyword>
<keyword evidence="6 7" id="KW-0472">Membrane</keyword>
<dbReference type="GO" id="GO:0016020">
    <property type="term" value="C:membrane"/>
    <property type="evidence" value="ECO:0007669"/>
    <property type="project" value="UniProtKB-SubCell"/>
</dbReference>
<feature type="transmembrane region" description="Helical" evidence="7">
    <location>
        <begin position="209"/>
        <end position="229"/>
    </location>
</feature>
<feature type="transmembrane region" description="Helical" evidence="7">
    <location>
        <begin position="460"/>
        <end position="482"/>
    </location>
</feature>
<evidence type="ECO:0000256" key="2">
    <source>
        <dbReference type="ARBA" id="ARBA00010992"/>
    </source>
</evidence>
<feature type="transmembrane region" description="Helical" evidence="7">
    <location>
        <begin position="494"/>
        <end position="514"/>
    </location>
</feature>
<dbReference type="InterPro" id="IPR005829">
    <property type="entry name" value="Sugar_transporter_CS"/>
</dbReference>
<comment type="subcellular location">
    <subcellularLocation>
        <location evidence="1">Membrane</location>
        <topology evidence="1">Multi-pass membrane protein</topology>
    </subcellularLocation>
</comment>
<dbReference type="InterPro" id="IPR020846">
    <property type="entry name" value="MFS_dom"/>
</dbReference>
<dbReference type="SUPFAM" id="SSF103473">
    <property type="entry name" value="MFS general substrate transporter"/>
    <property type="match status" value="1"/>
</dbReference>
<dbReference type="InterPro" id="IPR050814">
    <property type="entry name" value="Myo-inositol_Transporter"/>
</dbReference>
<feature type="transmembrane region" description="Helical" evidence="7">
    <location>
        <begin position="111"/>
        <end position="132"/>
    </location>
</feature>
<dbReference type="Pfam" id="PF00083">
    <property type="entry name" value="Sugar_tr"/>
    <property type="match status" value="1"/>
</dbReference>
<evidence type="ECO:0000313" key="10">
    <source>
        <dbReference type="Proteomes" id="UP000799441"/>
    </source>
</evidence>
<proteinExistence type="inferred from homology"/>
<dbReference type="InterPro" id="IPR005828">
    <property type="entry name" value="MFS_sugar_transport-like"/>
</dbReference>
<dbReference type="Proteomes" id="UP000799441">
    <property type="component" value="Unassembled WGS sequence"/>
</dbReference>
<evidence type="ECO:0000256" key="6">
    <source>
        <dbReference type="ARBA" id="ARBA00023136"/>
    </source>
</evidence>
<reference evidence="9" key="1">
    <citation type="journal article" date="2020" name="Stud. Mycol.">
        <title>101 Dothideomycetes genomes: a test case for predicting lifestyles and emergence of pathogens.</title>
        <authorList>
            <person name="Haridas S."/>
            <person name="Albert R."/>
            <person name="Binder M."/>
            <person name="Bloem J."/>
            <person name="Labutti K."/>
            <person name="Salamov A."/>
            <person name="Andreopoulos B."/>
            <person name="Baker S."/>
            <person name="Barry K."/>
            <person name="Bills G."/>
            <person name="Bluhm B."/>
            <person name="Cannon C."/>
            <person name="Castanera R."/>
            <person name="Culley D."/>
            <person name="Daum C."/>
            <person name="Ezra D."/>
            <person name="Gonzalez J."/>
            <person name="Henrissat B."/>
            <person name="Kuo A."/>
            <person name="Liang C."/>
            <person name="Lipzen A."/>
            <person name="Lutzoni F."/>
            <person name="Magnuson J."/>
            <person name="Mondo S."/>
            <person name="Nolan M."/>
            <person name="Ohm R."/>
            <person name="Pangilinan J."/>
            <person name="Park H.-J."/>
            <person name="Ramirez L."/>
            <person name="Alfaro M."/>
            <person name="Sun H."/>
            <person name="Tritt A."/>
            <person name="Yoshinaga Y."/>
            <person name="Zwiers L.-H."/>
            <person name="Turgeon B."/>
            <person name="Goodwin S."/>
            <person name="Spatafora J."/>
            <person name="Crous P."/>
            <person name="Grigoriev I."/>
        </authorList>
    </citation>
    <scope>NUCLEOTIDE SEQUENCE</scope>
    <source>
        <strain evidence="9">CBS 116435</strain>
    </source>
</reference>
<dbReference type="GO" id="GO:0015798">
    <property type="term" value="P:myo-inositol transport"/>
    <property type="evidence" value="ECO:0007669"/>
    <property type="project" value="UniProtKB-ARBA"/>
</dbReference>
<dbReference type="InterPro" id="IPR003663">
    <property type="entry name" value="Sugar/inositol_transpt"/>
</dbReference>
<dbReference type="PROSITE" id="PS00217">
    <property type="entry name" value="SUGAR_TRANSPORT_2"/>
    <property type="match status" value="1"/>
</dbReference>
<evidence type="ECO:0000256" key="1">
    <source>
        <dbReference type="ARBA" id="ARBA00004141"/>
    </source>
</evidence>
<evidence type="ECO:0000256" key="4">
    <source>
        <dbReference type="ARBA" id="ARBA00022692"/>
    </source>
</evidence>
<dbReference type="PANTHER" id="PTHR48020">
    <property type="entry name" value="PROTON MYO-INOSITOL COTRANSPORTER"/>
    <property type="match status" value="1"/>
</dbReference>
<evidence type="ECO:0000256" key="7">
    <source>
        <dbReference type="SAM" id="Phobius"/>
    </source>
</evidence>
<comment type="similarity">
    <text evidence="2">Belongs to the major facilitator superfamily. Sugar transporter (TC 2.A.1.1) family.</text>
</comment>
<dbReference type="AlphaFoldDB" id="A0A9P4UPS8"/>
<feature type="transmembrane region" description="Helical" evidence="7">
    <location>
        <begin position="526"/>
        <end position="545"/>
    </location>
</feature>
<name>A0A9P4UPS8_9PEZI</name>
<evidence type="ECO:0000256" key="5">
    <source>
        <dbReference type="ARBA" id="ARBA00022989"/>
    </source>
</evidence>
<dbReference type="OrthoDB" id="6339427at2759"/>
<feature type="transmembrane region" description="Helical" evidence="7">
    <location>
        <begin position="174"/>
        <end position="197"/>
    </location>
</feature>
<sequence>MRLYSRGWVELDLEIQYRLTSLQAGKILRYIEGWRRVPDLTPDERHALQLAEGSNFWRQPKAFRVTIVTLCIAATVQGWNQTAANGANLNWPQQLLHLADCNPDSSTRSSWLFAIINASTYFSASMVGCWLSDPLSEYFLGRRAPIFASALIIVAASIGAAASRTWEDLLICRIILGLGMGQKASIVPVFAAEVSPAHIRGSLVMNWQLFDACGIFLGFTANLAVSGIGASAWRWQTASSILPTLPLITLIWVCPDSPRFLMKHRRYRDAFDTLVQLRGSQIVAAKELLYTHFQMSVEQALLLKRNRAGIQRAETGRFARPTKTINYFQKLGQLFREKRIRRATLSAAVAMITQQLCGVNVLAFYSSTFFRDADAIQCPQGQRGQDGHPQSDLYLGPLFLSWGTGLVNFIFAFPAYWLIDKKGRRWLLLVTLPFLALSLLGASLSFLIPRAQNDAQGAVVATFAYIFYFFYSWGVGPVPFTLSAEVFPLENRVVGMSFSVFVNLFGAALLTLFVPALMRVIGQPGLLGIFAGLNIVAFLLVFFYVRETAGASYGGSPGSMTHMSLEELNYIFGVSNRQHARYQIKEVIPWLWRKYVRRDPEAPGRPPQLYTSAASHMLAQQEADEDVVEVMEQRVHGSRNNEK</sequence>
<feature type="transmembrane region" description="Helical" evidence="7">
    <location>
        <begin position="426"/>
        <end position="448"/>
    </location>
</feature>
<feature type="transmembrane region" description="Helical" evidence="7">
    <location>
        <begin position="399"/>
        <end position="419"/>
    </location>
</feature>
<protein>
    <recommendedName>
        <fullName evidence="8">Major facilitator superfamily (MFS) profile domain-containing protein</fullName>
    </recommendedName>
</protein>
<feature type="domain" description="Major facilitator superfamily (MFS) profile" evidence="8">
    <location>
        <begin position="66"/>
        <end position="549"/>
    </location>
</feature>
<dbReference type="InterPro" id="IPR036259">
    <property type="entry name" value="MFS_trans_sf"/>
</dbReference>
<evidence type="ECO:0000313" key="9">
    <source>
        <dbReference type="EMBL" id="KAF2721108.1"/>
    </source>
</evidence>
<keyword evidence="3" id="KW-0813">Transport</keyword>
<accession>A0A9P4UPS8</accession>
<feature type="transmembrane region" description="Helical" evidence="7">
    <location>
        <begin position="144"/>
        <end position="162"/>
    </location>
</feature>
<dbReference type="PRINTS" id="PR00171">
    <property type="entry name" value="SUGRTRNSPORT"/>
</dbReference>
<dbReference type="PANTHER" id="PTHR48020:SF40">
    <property type="entry name" value="MAJOR FACILITATOR SUPERFAMILY (MFS) PROFILE DOMAIN-CONTAINING PROTEIN"/>
    <property type="match status" value="1"/>
</dbReference>
<keyword evidence="4 7" id="KW-0812">Transmembrane</keyword>
<dbReference type="GO" id="GO:0022857">
    <property type="term" value="F:transmembrane transporter activity"/>
    <property type="evidence" value="ECO:0007669"/>
    <property type="project" value="InterPro"/>
</dbReference>
<dbReference type="Gene3D" id="1.20.1250.20">
    <property type="entry name" value="MFS general substrate transporter like domains"/>
    <property type="match status" value="1"/>
</dbReference>
<gene>
    <name evidence="9" type="ORF">K431DRAFT_76523</name>
</gene>
<dbReference type="GO" id="GO:0015791">
    <property type="term" value="P:polyol transmembrane transport"/>
    <property type="evidence" value="ECO:0007669"/>
    <property type="project" value="UniProtKB-ARBA"/>
</dbReference>
<evidence type="ECO:0000259" key="8">
    <source>
        <dbReference type="PROSITE" id="PS50850"/>
    </source>
</evidence>
<dbReference type="FunFam" id="1.20.1250.20:FF:000474">
    <property type="entry name" value="Sugar transporter, putative"/>
    <property type="match status" value="1"/>
</dbReference>
<evidence type="ECO:0000256" key="3">
    <source>
        <dbReference type="ARBA" id="ARBA00022448"/>
    </source>
</evidence>
<comment type="caution">
    <text evidence="9">The sequence shown here is derived from an EMBL/GenBank/DDBJ whole genome shotgun (WGS) entry which is preliminary data.</text>
</comment>
<dbReference type="PROSITE" id="PS50850">
    <property type="entry name" value="MFS"/>
    <property type="match status" value="1"/>
</dbReference>
<dbReference type="EMBL" id="MU003793">
    <property type="protein sequence ID" value="KAF2721108.1"/>
    <property type="molecule type" value="Genomic_DNA"/>
</dbReference>
<organism evidence="9 10">
    <name type="scientific">Polychaeton citri CBS 116435</name>
    <dbReference type="NCBI Taxonomy" id="1314669"/>
    <lineage>
        <taxon>Eukaryota</taxon>
        <taxon>Fungi</taxon>
        <taxon>Dikarya</taxon>
        <taxon>Ascomycota</taxon>
        <taxon>Pezizomycotina</taxon>
        <taxon>Dothideomycetes</taxon>
        <taxon>Dothideomycetidae</taxon>
        <taxon>Capnodiales</taxon>
        <taxon>Capnodiaceae</taxon>
        <taxon>Polychaeton</taxon>
    </lineage>
</organism>
<keyword evidence="10" id="KW-1185">Reference proteome</keyword>